<feature type="compositionally biased region" description="Polar residues" evidence="2">
    <location>
        <begin position="14"/>
        <end position="43"/>
    </location>
</feature>
<organism evidence="3 4">
    <name type="scientific">Arthrobotrys conoides</name>
    <dbReference type="NCBI Taxonomy" id="74498"/>
    <lineage>
        <taxon>Eukaryota</taxon>
        <taxon>Fungi</taxon>
        <taxon>Dikarya</taxon>
        <taxon>Ascomycota</taxon>
        <taxon>Pezizomycotina</taxon>
        <taxon>Orbiliomycetes</taxon>
        <taxon>Orbiliales</taxon>
        <taxon>Orbiliaceae</taxon>
        <taxon>Arthrobotrys</taxon>
    </lineage>
</organism>
<feature type="compositionally biased region" description="Basic and acidic residues" evidence="2">
    <location>
        <begin position="161"/>
        <end position="173"/>
    </location>
</feature>
<feature type="region of interest" description="Disordered" evidence="2">
    <location>
        <begin position="1"/>
        <end position="60"/>
    </location>
</feature>
<proteinExistence type="predicted"/>
<comment type="caution">
    <text evidence="3">The sequence shown here is derived from an EMBL/GenBank/DDBJ whole genome shotgun (WGS) entry which is preliminary data.</text>
</comment>
<dbReference type="EMBL" id="JAVHJM010000002">
    <property type="protein sequence ID" value="KAK6518598.1"/>
    <property type="molecule type" value="Genomic_DNA"/>
</dbReference>
<evidence type="ECO:0000313" key="4">
    <source>
        <dbReference type="Proteomes" id="UP001307849"/>
    </source>
</evidence>
<protein>
    <submittedName>
        <fullName evidence="3">Uncharacterized protein</fullName>
    </submittedName>
</protein>
<dbReference type="AlphaFoldDB" id="A0AAN8NU74"/>
<keyword evidence="4" id="KW-1185">Reference proteome</keyword>
<feature type="region of interest" description="Disordered" evidence="2">
    <location>
        <begin position="72"/>
        <end position="249"/>
    </location>
</feature>
<feature type="coiled-coil region" evidence="1">
    <location>
        <begin position="330"/>
        <end position="357"/>
    </location>
</feature>
<evidence type="ECO:0000256" key="2">
    <source>
        <dbReference type="SAM" id="MobiDB-lite"/>
    </source>
</evidence>
<evidence type="ECO:0000256" key="1">
    <source>
        <dbReference type="SAM" id="Coils"/>
    </source>
</evidence>
<accession>A0AAN8NU74</accession>
<feature type="compositionally biased region" description="Basic and acidic residues" evidence="2">
    <location>
        <begin position="202"/>
        <end position="214"/>
    </location>
</feature>
<name>A0AAN8NU74_9PEZI</name>
<reference evidence="3 4" key="1">
    <citation type="submission" date="2019-10" db="EMBL/GenBank/DDBJ databases">
        <authorList>
            <person name="Palmer J.M."/>
        </authorList>
    </citation>
    <scope>NUCLEOTIDE SEQUENCE [LARGE SCALE GENOMIC DNA]</scope>
    <source>
        <strain evidence="3 4">TWF506</strain>
    </source>
</reference>
<dbReference type="Proteomes" id="UP001307849">
    <property type="component" value="Unassembled WGS sequence"/>
</dbReference>
<feature type="compositionally biased region" description="Polar residues" evidence="2">
    <location>
        <begin position="78"/>
        <end position="91"/>
    </location>
</feature>
<gene>
    <name evidence="3" type="ORF">TWF506_005733</name>
</gene>
<feature type="compositionally biased region" description="Basic and acidic residues" evidence="2">
    <location>
        <begin position="94"/>
        <end position="104"/>
    </location>
</feature>
<feature type="compositionally biased region" description="Polar residues" evidence="2">
    <location>
        <begin position="174"/>
        <end position="197"/>
    </location>
</feature>
<keyword evidence="1" id="KW-0175">Coiled coil</keyword>
<evidence type="ECO:0000313" key="3">
    <source>
        <dbReference type="EMBL" id="KAK6518598.1"/>
    </source>
</evidence>
<sequence length="398" mass="43621">MSKQANLPSGPLQLPSTSRRLPSGPLQFTSSPLIFPSHNSTSFQDDDESTPPPPPIHTVFPAVELFFRTNPGPVQRVSDMTTTPSNLSLNLKPTDVKQESEKDATLPSPTSESENQQVSTMRATESEVDPANTEEESEKDATLPALAPETDIEQTSTEGAKPIEVKEEPEKDATLQTPASETNIEQTSTMEAPSPNATKGAKPTEVKEEPKKDTSLPAALTEGDIPAPPADMSTLPKPTSGSEIPARTKAVPATPTTTVPLLQPLNESGSWTRAVPVNICNGRERLATLDMRTAVGIDTNAHGNQQPSIDGTLQYLIKHYELDNEKARDVYEFELKTRELQRQKEKEEREAEEFAKQRKHELTKLRLETELETIRAYNKHSLAATFQCAPQPDNGSQQ</sequence>
<feature type="compositionally biased region" description="Acidic residues" evidence="2">
    <location>
        <begin position="126"/>
        <end position="138"/>
    </location>
</feature>
<feature type="compositionally biased region" description="Polar residues" evidence="2">
    <location>
        <begin position="107"/>
        <end position="123"/>
    </location>
</feature>